<accession>A0AAU9IZY1</accession>
<name>A0AAU9IZY1_9CILI</name>
<reference evidence="1" key="1">
    <citation type="submission" date="2021-09" db="EMBL/GenBank/DDBJ databases">
        <authorList>
            <consortium name="AG Swart"/>
            <person name="Singh M."/>
            <person name="Singh A."/>
            <person name="Seah K."/>
            <person name="Emmerich C."/>
        </authorList>
    </citation>
    <scope>NUCLEOTIDE SEQUENCE</scope>
    <source>
        <strain evidence="1">ATCC30299</strain>
    </source>
</reference>
<dbReference type="EMBL" id="CAJZBQ010000022">
    <property type="protein sequence ID" value="CAG9319253.1"/>
    <property type="molecule type" value="Genomic_DNA"/>
</dbReference>
<dbReference type="AlphaFoldDB" id="A0AAU9IZY1"/>
<gene>
    <name evidence="1" type="ORF">BSTOLATCC_MIC23461</name>
</gene>
<proteinExistence type="predicted"/>
<organism evidence="1 2">
    <name type="scientific">Blepharisma stoltei</name>
    <dbReference type="NCBI Taxonomy" id="1481888"/>
    <lineage>
        <taxon>Eukaryota</taxon>
        <taxon>Sar</taxon>
        <taxon>Alveolata</taxon>
        <taxon>Ciliophora</taxon>
        <taxon>Postciliodesmatophora</taxon>
        <taxon>Heterotrichea</taxon>
        <taxon>Heterotrichida</taxon>
        <taxon>Blepharismidae</taxon>
        <taxon>Blepharisma</taxon>
    </lineage>
</organism>
<evidence type="ECO:0000313" key="1">
    <source>
        <dbReference type="EMBL" id="CAG9319253.1"/>
    </source>
</evidence>
<protein>
    <submittedName>
        <fullName evidence="1">Uncharacterized protein</fullName>
    </submittedName>
</protein>
<dbReference type="Proteomes" id="UP001162131">
    <property type="component" value="Unassembled WGS sequence"/>
</dbReference>
<keyword evidence="2" id="KW-1185">Reference proteome</keyword>
<comment type="caution">
    <text evidence="1">The sequence shown here is derived from an EMBL/GenBank/DDBJ whole genome shotgun (WGS) entry which is preliminary data.</text>
</comment>
<evidence type="ECO:0000313" key="2">
    <source>
        <dbReference type="Proteomes" id="UP001162131"/>
    </source>
</evidence>
<sequence length="151" mass="17679">MEFKRRKSSLNSRSMLGYLQKNHKLDRFVQAVSPDTVKPEKSPKNLSGWNKLKFCANKILLQSVKKEKAKELSPPIHMRSGKRHCSFREHKENCIEKYINKVINELELDKLQSYESFESKGTNIFDKYLGPNGDKEEEILSRTVKTFDQDK</sequence>